<protein>
    <recommendedName>
        <fullName evidence="3">Tc1-like transposase DDE domain-containing protein</fullName>
    </recommendedName>
</protein>
<dbReference type="AlphaFoldDB" id="U4LJ92"/>
<proteinExistence type="predicted"/>
<sequence length="70" mass="7797">MTPQLHNSTTPVTPILWPACWELLSKNPDFLLMEDNAASHAANFTTTEREKAGVFNKNKESNSDMQSVCS</sequence>
<dbReference type="Proteomes" id="UP000018144">
    <property type="component" value="Unassembled WGS sequence"/>
</dbReference>
<evidence type="ECO:0000313" key="2">
    <source>
        <dbReference type="Proteomes" id="UP000018144"/>
    </source>
</evidence>
<reference evidence="1 2" key="1">
    <citation type="journal article" date="2013" name="PLoS Genet.">
        <title>The genome and development-dependent transcriptomes of Pyronema confluens: a window into fungal evolution.</title>
        <authorList>
            <person name="Traeger S."/>
            <person name="Altegoer F."/>
            <person name="Freitag M."/>
            <person name="Gabaldon T."/>
            <person name="Kempken F."/>
            <person name="Kumar A."/>
            <person name="Marcet-Houben M."/>
            <person name="Poggeler S."/>
            <person name="Stajich J.E."/>
            <person name="Nowrousian M."/>
        </authorList>
    </citation>
    <scope>NUCLEOTIDE SEQUENCE [LARGE SCALE GENOMIC DNA]</scope>
    <source>
        <strain evidence="2">CBS 100304</strain>
        <tissue evidence="1">Vegetative mycelium</tissue>
    </source>
</reference>
<name>U4LJ92_PYROM</name>
<keyword evidence="2" id="KW-1185">Reference proteome</keyword>
<evidence type="ECO:0000313" key="1">
    <source>
        <dbReference type="EMBL" id="CCX17410.1"/>
    </source>
</evidence>
<organism evidence="1 2">
    <name type="scientific">Pyronema omphalodes (strain CBS 100304)</name>
    <name type="common">Pyronema confluens</name>
    <dbReference type="NCBI Taxonomy" id="1076935"/>
    <lineage>
        <taxon>Eukaryota</taxon>
        <taxon>Fungi</taxon>
        <taxon>Dikarya</taxon>
        <taxon>Ascomycota</taxon>
        <taxon>Pezizomycotina</taxon>
        <taxon>Pezizomycetes</taxon>
        <taxon>Pezizales</taxon>
        <taxon>Pyronemataceae</taxon>
        <taxon>Pyronema</taxon>
    </lineage>
</organism>
<gene>
    <name evidence="1" type="ORF">PCON_04414</name>
</gene>
<dbReference type="OrthoDB" id="3792558at2759"/>
<evidence type="ECO:0008006" key="3">
    <source>
        <dbReference type="Google" id="ProtNLM"/>
    </source>
</evidence>
<dbReference type="EMBL" id="HF936646">
    <property type="protein sequence ID" value="CCX17410.1"/>
    <property type="molecule type" value="Genomic_DNA"/>
</dbReference>
<accession>U4LJ92</accession>